<dbReference type="InterPro" id="IPR052173">
    <property type="entry name" value="Beta-lactam_resp_regulator"/>
</dbReference>
<dbReference type="PANTHER" id="PTHR34978">
    <property type="entry name" value="POSSIBLE SENSOR-TRANSDUCER PROTEIN BLAR"/>
    <property type="match status" value="1"/>
</dbReference>
<keyword evidence="7" id="KW-0812">Transmembrane</keyword>
<feature type="transmembrane region" description="Helical" evidence="7">
    <location>
        <begin position="38"/>
        <end position="61"/>
    </location>
</feature>
<evidence type="ECO:0000256" key="3">
    <source>
        <dbReference type="ARBA" id="ARBA00022801"/>
    </source>
</evidence>
<keyword evidence="4 6" id="KW-0862">Zinc</keyword>
<proteinExistence type="inferred from homology"/>
<keyword evidence="12" id="KW-1185">Reference proteome</keyword>
<evidence type="ECO:0000256" key="7">
    <source>
        <dbReference type="SAM" id="Phobius"/>
    </source>
</evidence>
<organism evidence="10 11">
    <name type="scientific">Actinopolymorpha cephalotaxi</name>
    <dbReference type="NCBI Taxonomy" id="504797"/>
    <lineage>
        <taxon>Bacteria</taxon>
        <taxon>Bacillati</taxon>
        <taxon>Actinomycetota</taxon>
        <taxon>Actinomycetes</taxon>
        <taxon>Propionibacteriales</taxon>
        <taxon>Actinopolymorphaceae</taxon>
        <taxon>Actinopolymorpha</taxon>
    </lineage>
</organism>
<dbReference type="Pfam" id="PF01435">
    <property type="entry name" value="Peptidase_M48"/>
    <property type="match status" value="1"/>
</dbReference>
<dbReference type="OrthoDB" id="9785340at2"/>
<dbReference type="Gene3D" id="3.30.2010.10">
    <property type="entry name" value="Metalloproteases ('zincins'), catalytic domain"/>
    <property type="match status" value="1"/>
</dbReference>
<reference evidence="9 12" key="2">
    <citation type="submission" date="2020-07" db="EMBL/GenBank/DDBJ databases">
        <title>Sequencing the genomes of 1000 actinobacteria strains.</title>
        <authorList>
            <person name="Klenk H.-P."/>
        </authorList>
    </citation>
    <scope>NUCLEOTIDE SEQUENCE [LARGE SCALE GENOMIC DNA]</scope>
    <source>
        <strain evidence="9 12">DSM 45117</strain>
    </source>
</reference>
<feature type="transmembrane region" description="Helical" evidence="7">
    <location>
        <begin position="73"/>
        <end position="93"/>
    </location>
</feature>
<keyword evidence="7" id="KW-0472">Membrane</keyword>
<comment type="cofactor">
    <cofactor evidence="6">
        <name>Zn(2+)</name>
        <dbReference type="ChEBI" id="CHEBI:29105"/>
    </cofactor>
    <text evidence="6">Binds 1 zinc ion per subunit.</text>
</comment>
<dbReference type="GO" id="GO:0004222">
    <property type="term" value="F:metalloendopeptidase activity"/>
    <property type="evidence" value="ECO:0007669"/>
    <property type="project" value="InterPro"/>
</dbReference>
<comment type="similarity">
    <text evidence="6">Belongs to the peptidase M48 family.</text>
</comment>
<dbReference type="Proteomes" id="UP000199052">
    <property type="component" value="Unassembled WGS sequence"/>
</dbReference>
<evidence type="ECO:0000313" key="9">
    <source>
        <dbReference type="EMBL" id="NYH82207.1"/>
    </source>
</evidence>
<evidence type="ECO:0000256" key="4">
    <source>
        <dbReference type="ARBA" id="ARBA00022833"/>
    </source>
</evidence>
<sequence length="306" mass="32410">MTPVVLGALALLLTWPVPELLGRARWPSLVPRAALVLWQALALAAVLAALGAGLSLGTDVLLHPGQGAARTGLQLAVTALTVVVAVRLAWATVQVAVRTRARRRHHRMVVDLVGTPGERLGDPARLHDEESGVRVLAESTPFAYCLPGVRCSRVVVSSGALDQLAPEELEAVLAHERAHLRARHDLVLEAFTALRQAFPRWVRSRTAFDRAHLLVEMLADDAARRRVGAPPVARALVTLASTPAAPAGGLAAGGTGTLARIRRLAQPGEPHRVLATTTYLAAAALVVVPTLTLAVPWLARLAEHLA</sequence>
<evidence type="ECO:0000313" key="10">
    <source>
        <dbReference type="EMBL" id="SFH50588.1"/>
    </source>
</evidence>
<dbReference type="Proteomes" id="UP000533017">
    <property type="component" value="Unassembled WGS sequence"/>
</dbReference>
<keyword evidence="3 6" id="KW-0378">Hydrolase</keyword>
<dbReference type="CDD" id="cd07326">
    <property type="entry name" value="M56_BlaR1_MecR1_like"/>
    <property type="match status" value="1"/>
</dbReference>
<name>A0A1I3AKI7_9ACTN</name>
<reference evidence="10 11" key="1">
    <citation type="submission" date="2016-10" db="EMBL/GenBank/DDBJ databases">
        <authorList>
            <person name="de Groot N.N."/>
        </authorList>
    </citation>
    <scope>NUCLEOTIDE SEQUENCE [LARGE SCALE GENOMIC DNA]</scope>
    <source>
        <strain evidence="10 11">CPCC 202808</strain>
    </source>
</reference>
<dbReference type="GO" id="GO:0006508">
    <property type="term" value="P:proteolysis"/>
    <property type="evidence" value="ECO:0007669"/>
    <property type="project" value="UniProtKB-KW"/>
</dbReference>
<evidence type="ECO:0000313" key="11">
    <source>
        <dbReference type="Proteomes" id="UP000199052"/>
    </source>
</evidence>
<dbReference type="AlphaFoldDB" id="A0A1I3AKI7"/>
<dbReference type="InterPro" id="IPR001915">
    <property type="entry name" value="Peptidase_M48"/>
</dbReference>
<evidence type="ECO:0000313" key="12">
    <source>
        <dbReference type="Proteomes" id="UP000533017"/>
    </source>
</evidence>
<dbReference type="GO" id="GO:0046872">
    <property type="term" value="F:metal ion binding"/>
    <property type="evidence" value="ECO:0007669"/>
    <property type="project" value="UniProtKB-KW"/>
</dbReference>
<dbReference type="RefSeq" id="WP_092888806.1">
    <property type="nucleotide sequence ID" value="NZ_FOOI01000019.1"/>
</dbReference>
<feature type="transmembrane region" description="Helical" evidence="7">
    <location>
        <begin position="279"/>
        <end position="299"/>
    </location>
</feature>
<evidence type="ECO:0000259" key="8">
    <source>
        <dbReference type="Pfam" id="PF01435"/>
    </source>
</evidence>
<keyword evidence="2" id="KW-0479">Metal-binding</keyword>
<protein>
    <submittedName>
        <fullName evidence="10">Peptidase family M48</fullName>
    </submittedName>
    <submittedName>
        <fullName evidence="9">Zn-dependent protease with chaperone function</fullName>
    </submittedName>
</protein>
<gene>
    <name evidence="9" type="ORF">FHR37_001058</name>
    <name evidence="10" type="ORF">SAMN05421678_119119</name>
</gene>
<evidence type="ECO:0000256" key="5">
    <source>
        <dbReference type="ARBA" id="ARBA00023049"/>
    </source>
</evidence>
<feature type="domain" description="Peptidase M48" evidence="8">
    <location>
        <begin position="118"/>
        <end position="192"/>
    </location>
</feature>
<keyword evidence="7" id="KW-1133">Transmembrane helix</keyword>
<evidence type="ECO:0000256" key="6">
    <source>
        <dbReference type="RuleBase" id="RU003983"/>
    </source>
</evidence>
<dbReference type="PANTHER" id="PTHR34978:SF3">
    <property type="entry name" value="SLR0241 PROTEIN"/>
    <property type="match status" value="1"/>
</dbReference>
<keyword evidence="5 6" id="KW-0482">Metalloprotease</keyword>
<keyword evidence="1 6" id="KW-0645">Protease</keyword>
<dbReference type="EMBL" id="JACBZA010000001">
    <property type="protein sequence ID" value="NYH82207.1"/>
    <property type="molecule type" value="Genomic_DNA"/>
</dbReference>
<dbReference type="EMBL" id="FOOI01000019">
    <property type="protein sequence ID" value="SFH50588.1"/>
    <property type="molecule type" value="Genomic_DNA"/>
</dbReference>
<evidence type="ECO:0000256" key="1">
    <source>
        <dbReference type="ARBA" id="ARBA00022670"/>
    </source>
</evidence>
<accession>A0A1I3AKI7</accession>
<dbReference type="STRING" id="504797.SAMN05421678_119119"/>
<evidence type="ECO:0000256" key="2">
    <source>
        <dbReference type="ARBA" id="ARBA00022723"/>
    </source>
</evidence>